<reference evidence="1" key="1">
    <citation type="submission" date="2014-09" db="EMBL/GenBank/DDBJ databases">
        <authorList>
            <person name="Magalhaes I.L.F."/>
            <person name="Oliveira U."/>
            <person name="Santos F.R."/>
            <person name="Vidigal T.H.D.A."/>
            <person name="Brescovit A.D."/>
            <person name="Santos A.J."/>
        </authorList>
    </citation>
    <scope>NUCLEOTIDE SEQUENCE</scope>
    <source>
        <tissue evidence="1">Shoot tissue taken approximately 20 cm above the soil surface</tissue>
    </source>
</reference>
<dbReference type="AlphaFoldDB" id="A0A0A8ZI48"/>
<name>A0A0A8ZI48_ARUDO</name>
<protein>
    <submittedName>
        <fullName evidence="1">Uncharacterized protein</fullName>
    </submittedName>
</protein>
<dbReference type="EMBL" id="GBRH01263368">
    <property type="protein sequence ID" value="JAD34527.1"/>
    <property type="molecule type" value="Transcribed_RNA"/>
</dbReference>
<evidence type="ECO:0000313" key="1">
    <source>
        <dbReference type="EMBL" id="JAD34527.1"/>
    </source>
</evidence>
<proteinExistence type="predicted"/>
<accession>A0A0A8ZI48</accession>
<organism evidence="1">
    <name type="scientific">Arundo donax</name>
    <name type="common">Giant reed</name>
    <name type="synonym">Donax arundinaceus</name>
    <dbReference type="NCBI Taxonomy" id="35708"/>
    <lineage>
        <taxon>Eukaryota</taxon>
        <taxon>Viridiplantae</taxon>
        <taxon>Streptophyta</taxon>
        <taxon>Embryophyta</taxon>
        <taxon>Tracheophyta</taxon>
        <taxon>Spermatophyta</taxon>
        <taxon>Magnoliopsida</taxon>
        <taxon>Liliopsida</taxon>
        <taxon>Poales</taxon>
        <taxon>Poaceae</taxon>
        <taxon>PACMAD clade</taxon>
        <taxon>Arundinoideae</taxon>
        <taxon>Arundineae</taxon>
        <taxon>Arundo</taxon>
    </lineage>
</organism>
<sequence>MYVPCLHLLDDFVCSACT</sequence>
<reference evidence="1" key="2">
    <citation type="journal article" date="2015" name="Data Brief">
        <title>Shoot transcriptome of the giant reed, Arundo donax.</title>
        <authorList>
            <person name="Barrero R.A."/>
            <person name="Guerrero F.D."/>
            <person name="Moolhuijzen P."/>
            <person name="Goolsby J.A."/>
            <person name="Tidwell J."/>
            <person name="Bellgard S.E."/>
            <person name="Bellgard M.I."/>
        </authorList>
    </citation>
    <scope>NUCLEOTIDE SEQUENCE</scope>
    <source>
        <tissue evidence="1">Shoot tissue taken approximately 20 cm above the soil surface</tissue>
    </source>
</reference>